<name>A0A652YV54_NOCGL</name>
<evidence type="ECO:0000256" key="10">
    <source>
        <dbReference type="ARBA" id="ARBA00022840"/>
    </source>
</evidence>
<dbReference type="CDD" id="cd04166">
    <property type="entry name" value="CysN_ATPS"/>
    <property type="match status" value="1"/>
</dbReference>
<dbReference type="GO" id="GO:0003924">
    <property type="term" value="F:GTPase activity"/>
    <property type="evidence" value="ECO:0007669"/>
    <property type="project" value="InterPro"/>
</dbReference>
<dbReference type="FunFam" id="3.40.50.300:FF:000212">
    <property type="entry name" value="Adenylyl-sulfate kinase"/>
    <property type="match status" value="1"/>
</dbReference>
<feature type="binding site" evidence="14">
    <location>
        <begin position="31"/>
        <end position="38"/>
    </location>
    <ligand>
        <name>GTP</name>
        <dbReference type="ChEBI" id="CHEBI:37565"/>
    </ligand>
</feature>
<evidence type="ECO:0000256" key="8">
    <source>
        <dbReference type="ARBA" id="ARBA00022741"/>
    </source>
</evidence>
<dbReference type="InterPro" id="IPR031157">
    <property type="entry name" value="G_TR_CS"/>
</dbReference>
<feature type="binding site" evidence="14">
    <location>
        <begin position="110"/>
        <end position="114"/>
    </location>
    <ligand>
        <name>GTP</name>
        <dbReference type="ChEBI" id="CHEBI:37565"/>
    </ligand>
</feature>
<dbReference type="Pfam" id="PF00009">
    <property type="entry name" value="GTP_EFTU"/>
    <property type="match status" value="1"/>
</dbReference>
<comment type="pathway">
    <text evidence="15">Sulfur metabolism; hydrogen sulfide biosynthesis; sulfite from sulfate: step 2/3.</text>
</comment>
<evidence type="ECO:0000256" key="15">
    <source>
        <dbReference type="HAMAP-Rule" id="MF_00065"/>
    </source>
</evidence>
<dbReference type="GO" id="GO:0005524">
    <property type="term" value="F:ATP binding"/>
    <property type="evidence" value="ECO:0007669"/>
    <property type="project" value="UniProtKB-UniRule"/>
</dbReference>
<dbReference type="InterPro" id="IPR041757">
    <property type="entry name" value="CysN_GTP-bd"/>
</dbReference>
<dbReference type="FunFam" id="3.40.50.300:FF:000119">
    <property type="entry name" value="Sulfate adenylyltransferase subunit 1"/>
    <property type="match status" value="1"/>
</dbReference>
<comment type="pathway">
    <text evidence="14">Sulfur metabolism; hydrogen sulfide biosynthesis; sulfite from sulfate: step 1/3.</text>
</comment>
<dbReference type="NCBIfam" id="TIGR00455">
    <property type="entry name" value="apsK"/>
    <property type="match status" value="1"/>
</dbReference>
<evidence type="ECO:0000256" key="12">
    <source>
        <dbReference type="ARBA" id="ARBA00023268"/>
    </source>
</evidence>
<dbReference type="NCBIfam" id="NF004035">
    <property type="entry name" value="PRK05506.1"/>
    <property type="match status" value="1"/>
</dbReference>
<dbReference type="NCBIfam" id="NF003478">
    <property type="entry name" value="PRK05124.1"/>
    <property type="match status" value="1"/>
</dbReference>
<evidence type="ECO:0000256" key="9">
    <source>
        <dbReference type="ARBA" id="ARBA00022777"/>
    </source>
</evidence>
<dbReference type="CDD" id="cd02027">
    <property type="entry name" value="APSK"/>
    <property type="match status" value="1"/>
</dbReference>
<reference evidence="16" key="1">
    <citation type="submission" date="2019-07" db="EMBL/GenBank/DDBJ databases">
        <title>Genomic Encyclopedia of Type Strains, Phase IV (KMG-IV): sequencing the most valuable type-strain genomes for metagenomic binning, comparative biology and taxonomic classification.</title>
        <authorList>
            <person name="Goeker M."/>
        </authorList>
    </citation>
    <scope>NUCLEOTIDE SEQUENCE</scope>
    <source>
        <strain evidence="16">DSM 44596</strain>
    </source>
</reference>
<comment type="catalytic activity">
    <reaction evidence="1 15">
        <text>adenosine 5'-phosphosulfate + ATP = 3'-phosphoadenylyl sulfate + ADP + H(+)</text>
        <dbReference type="Rhea" id="RHEA:24152"/>
        <dbReference type="ChEBI" id="CHEBI:15378"/>
        <dbReference type="ChEBI" id="CHEBI:30616"/>
        <dbReference type="ChEBI" id="CHEBI:58243"/>
        <dbReference type="ChEBI" id="CHEBI:58339"/>
        <dbReference type="ChEBI" id="CHEBI:456216"/>
        <dbReference type="EC" id="2.7.1.25"/>
    </reaction>
</comment>
<evidence type="ECO:0000256" key="1">
    <source>
        <dbReference type="ARBA" id="ARBA00001823"/>
    </source>
</evidence>
<dbReference type="GO" id="GO:0000103">
    <property type="term" value="P:sulfate assimilation"/>
    <property type="evidence" value="ECO:0007669"/>
    <property type="project" value="UniProtKB-UniRule"/>
</dbReference>
<dbReference type="InterPro" id="IPR059117">
    <property type="entry name" value="APS_kinase_dom"/>
</dbReference>
<comment type="caution">
    <text evidence="16">The sequence shown here is derived from an EMBL/GenBank/DDBJ whole genome shotgun (WGS) entry which is preliminary data.</text>
</comment>
<comment type="similarity">
    <text evidence="14">Belongs to the TRAFAC class translation factor GTPase superfamily. Classic translation factor GTPase family. CysN/NodQ subfamily.</text>
</comment>
<keyword evidence="7 14" id="KW-0548">Nucleotidyltransferase</keyword>
<gene>
    <name evidence="14" type="primary">cysN</name>
    <name evidence="15" type="synonym">cysC</name>
    <name evidence="16" type="ORF">FNL38_1021109</name>
</gene>
<dbReference type="InterPro" id="IPR044138">
    <property type="entry name" value="CysN_II"/>
</dbReference>
<keyword evidence="11 14" id="KW-0342">GTP-binding</keyword>
<evidence type="ECO:0000256" key="5">
    <source>
        <dbReference type="ARBA" id="ARBA00022458"/>
    </source>
</evidence>
<dbReference type="GO" id="GO:0070814">
    <property type="term" value="P:hydrogen sulfide biosynthetic process"/>
    <property type="evidence" value="ECO:0007669"/>
    <property type="project" value="UniProtKB-UniRule"/>
</dbReference>
<keyword evidence="6 14" id="KW-0808">Transferase</keyword>
<dbReference type="CDD" id="cd04095">
    <property type="entry name" value="CysN_NoDQ_III"/>
    <property type="match status" value="1"/>
</dbReference>
<comment type="function">
    <text evidence="2">APS kinase catalyzes the synthesis of activated sulfate.</text>
</comment>
<comment type="caution">
    <text evidence="14">Lacks conserved residue(s) required for the propagation of feature annotation.</text>
</comment>
<keyword evidence="5" id="KW-0536">Nodulation</keyword>
<comment type="similarity">
    <text evidence="4">In the N-terminal section; belongs to the TRAFAC class translation factor GTPase superfamily. Classic translation factor GTPase family. CysN/NodQ subfamily.</text>
</comment>
<dbReference type="PRINTS" id="PR00315">
    <property type="entry name" value="ELONGATNFCT"/>
</dbReference>
<evidence type="ECO:0000256" key="2">
    <source>
        <dbReference type="ARBA" id="ARBA00002357"/>
    </source>
</evidence>
<organism evidence="16">
    <name type="scientific">Nocardia globerula</name>
    <dbReference type="NCBI Taxonomy" id="1818"/>
    <lineage>
        <taxon>Bacteria</taxon>
        <taxon>Bacillati</taxon>
        <taxon>Actinomycetota</taxon>
        <taxon>Actinomycetes</taxon>
        <taxon>Mycobacteriales</taxon>
        <taxon>Nocardiaceae</taxon>
        <taxon>Nocardia</taxon>
    </lineage>
</organism>
<dbReference type="InterPro" id="IPR054696">
    <property type="entry name" value="GTP-eEF1A_C"/>
</dbReference>
<dbReference type="Pfam" id="PF03144">
    <property type="entry name" value="GTP_EFTU_D2"/>
    <property type="match status" value="1"/>
</dbReference>
<evidence type="ECO:0000256" key="4">
    <source>
        <dbReference type="ARBA" id="ARBA00007237"/>
    </source>
</evidence>
<evidence type="ECO:0000256" key="11">
    <source>
        <dbReference type="ARBA" id="ARBA00023134"/>
    </source>
</evidence>
<keyword evidence="10 14" id="KW-0067">ATP-binding</keyword>
<proteinExistence type="inferred from homology"/>
<dbReference type="Pfam" id="PF01583">
    <property type="entry name" value="APS_kinase"/>
    <property type="match status" value="1"/>
</dbReference>
<dbReference type="CDD" id="cd03695">
    <property type="entry name" value="CysN_NodQ_II"/>
    <property type="match status" value="1"/>
</dbReference>
<dbReference type="Gene3D" id="2.40.30.10">
    <property type="entry name" value="Translation factors"/>
    <property type="match status" value="2"/>
</dbReference>
<keyword evidence="9 15" id="KW-0418">Kinase</keyword>
<dbReference type="InterPro" id="IPR004161">
    <property type="entry name" value="EFTu-like_2"/>
</dbReference>
<dbReference type="AlphaFoldDB" id="A0A652YV54"/>
<comment type="similarity">
    <text evidence="3">In the C-terminal section; belongs to the APS kinase family.</text>
</comment>
<keyword evidence="15" id="KW-0597">Phosphoprotein</keyword>
<dbReference type="UniPathway" id="UPA00140">
    <property type="reaction ID" value="UER00204"/>
</dbReference>
<dbReference type="GO" id="GO:0004020">
    <property type="term" value="F:adenylylsulfate kinase activity"/>
    <property type="evidence" value="ECO:0007669"/>
    <property type="project" value="UniProtKB-UniRule"/>
</dbReference>
<dbReference type="InterPro" id="IPR009001">
    <property type="entry name" value="Transl_elong_EF1A/Init_IF2_C"/>
</dbReference>
<comment type="subunit">
    <text evidence="14">Heterodimer composed of CysD, the smaller subunit, and CysN.</text>
</comment>
<evidence type="ECO:0000256" key="3">
    <source>
        <dbReference type="ARBA" id="ARBA00005438"/>
    </source>
</evidence>
<dbReference type="SUPFAM" id="SSF52540">
    <property type="entry name" value="P-loop containing nucleoside triphosphate hydrolases"/>
    <property type="match status" value="2"/>
</dbReference>
<evidence type="ECO:0000256" key="6">
    <source>
        <dbReference type="ARBA" id="ARBA00022679"/>
    </source>
</evidence>
<feature type="binding site" evidence="15">
    <location>
        <begin position="467"/>
        <end position="474"/>
    </location>
    <ligand>
        <name>ATP</name>
        <dbReference type="ChEBI" id="CHEBI:30616"/>
    </ligand>
</feature>
<dbReference type="GO" id="GO:0005525">
    <property type="term" value="F:GTP binding"/>
    <property type="evidence" value="ECO:0007669"/>
    <property type="project" value="UniProtKB-UniRule"/>
</dbReference>
<dbReference type="Gene3D" id="3.40.50.300">
    <property type="entry name" value="P-loop containing nucleotide triphosphate hydrolases"/>
    <property type="match status" value="2"/>
</dbReference>
<dbReference type="SUPFAM" id="SSF50447">
    <property type="entry name" value="Translation proteins"/>
    <property type="match status" value="1"/>
</dbReference>
<keyword evidence="8 14" id="KW-0547">Nucleotide-binding</keyword>
<accession>A0A652YV54</accession>
<dbReference type="PROSITE" id="PS51722">
    <property type="entry name" value="G_TR_2"/>
    <property type="match status" value="1"/>
</dbReference>
<evidence type="ECO:0000256" key="14">
    <source>
        <dbReference type="HAMAP-Rule" id="MF_00062"/>
    </source>
</evidence>
<dbReference type="HAMAP" id="MF_00065">
    <property type="entry name" value="Adenylyl_sulf_kinase"/>
    <property type="match status" value="1"/>
</dbReference>
<feature type="active site" description="Phosphoserine intermediate" evidence="15">
    <location>
        <position position="541"/>
    </location>
</feature>
<dbReference type="GO" id="GO:0004781">
    <property type="term" value="F:sulfate adenylyltransferase (ATP) activity"/>
    <property type="evidence" value="ECO:0007669"/>
    <property type="project" value="UniProtKB-UniRule"/>
</dbReference>
<sequence>MTVSSDLIADDIEQYLERHANKTMLRFITCGSVDDGKSTLIGRLLYESKLVFEDQLTALENDSRKVGTQGEGLDFALLVDGLAAEREQGITIDVAYRYFTTERRKFVVADTPGHEQYTRNMVTGASTADLAVILIDARKGVLTQTRRHSYLVSLLGIRHVVIAVNKLDLVDYSQEVFDNIVAEYRAFADEIGLKNVVPIPMSAYMGDNLTERSANTPWYDGPTLIDHLETVEIDDDVQQRPFRMPVQWVNRPDLDFRGFSGQVTSGIIRPGDRIRALPSGKESTVARIVTMDGDLIEAIAGQSVTITLTDEIDISRGDMLASSDALPPVADQFEAHVVWMGEHEMLPERPYLCQIGTMTVQARITKPKHKINVNTMEKTATDTLALNEIGVCNLSFDRPVPFDPYADNRDTGGFILIDRLTNTTVGAGLIQHSLRRSDNIHWQAVDIDEKARETLNSHKPCVVWFTGLSGSGKSAIANELERKLHALGCHTYLLDGDNVRHGLNRDLGFTEADRVENIRRVTEVAKLMADAGLIVLASFISPFQIERQSAKETIGADQFFEVFVDTPLAVAEKRDPKGLYKKARSGALKNFTGIDSPYETPVSPDIRIDTTSSSTLDAADQIIRHLLERGIIH</sequence>
<evidence type="ECO:0000313" key="16">
    <source>
        <dbReference type="EMBL" id="TYQ06965.1"/>
    </source>
</evidence>
<dbReference type="InterPro" id="IPR027417">
    <property type="entry name" value="P-loop_NTPase"/>
</dbReference>
<dbReference type="InterPro" id="IPR000795">
    <property type="entry name" value="T_Tr_GTP-bd_dom"/>
</dbReference>
<dbReference type="NCBIfam" id="NF003013">
    <property type="entry name" value="PRK03846.1"/>
    <property type="match status" value="1"/>
</dbReference>
<keyword evidence="12" id="KW-0511">Multifunctional enzyme</keyword>
<dbReference type="EC" id="2.7.1.25" evidence="15"/>
<protein>
    <recommendedName>
        <fullName evidence="14 15">Multifunctional fusion protein</fullName>
    </recommendedName>
    <domain>
        <recommendedName>
            <fullName evidence="14">Sulfate adenylyltransferase subunit 1</fullName>
            <ecNumber evidence="14">2.7.7.4</ecNumber>
        </recommendedName>
        <alternativeName>
            <fullName evidence="14">ATP-sulfurylase large subunit</fullName>
        </alternativeName>
        <alternativeName>
            <fullName evidence="14">Sulfate adenylate transferase</fullName>
            <shortName evidence="14">SAT</shortName>
        </alternativeName>
    </domain>
    <domain>
        <recommendedName>
            <fullName evidence="15">Adenylyl-sulfate kinase</fullName>
            <ecNumber evidence="15">2.7.1.25</ecNumber>
        </recommendedName>
        <alternativeName>
            <fullName evidence="15">APS kinase</fullName>
        </alternativeName>
        <alternativeName>
            <fullName evidence="15">ATP adenosine-5'-phosphosulfate 3'-phosphotransferase</fullName>
        </alternativeName>
        <alternativeName>
            <fullName evidence="15">Adenosine-5'-phosphosulfate kinase</fullName>
        </alternativeName>
    </domain>
</protein>
<dbReference type="EMBL" id="VNIQ01000002">
    <property type="protein sequence ID" value="TYQ06965.1"/>
    <property type="molecule type" value="Genomic_DNA"/>
</dbReference>
<comment type="function">
    <text evidence="14">With CysD forms the ATP sulfurylase (ATPS) that catalyzes the adenylation of sulfate producing adenosine 5'-phosphosulfate (APS) and diphosphate, the first enzymatic step in sulfur assimilation pathway. APS synthesis involves the formation of a high-energy phosphoric-sulfuric acid anhydride bond driven by GTP hydrolysis by CysN coupled to ATP hydrolysis by CysD.</text>
</comment>
<dbReference type="PROSITE" id="PS00301">
    <property type="entry name" value="G_TR_1"/>
    <property type="match status" value="1"/>
</dbReference>
<dbReference type="EC" id="2.7.7.4" evidence="14"/>
<evidence type="ECO:0000256" key="7">
    <source>
        <dbReference type="ARBA" id="ARBA00022695"/>
    </source>
</evidence>
<dbReference type="SUPFAM" id="SSF50465">
    <property type="entry name" value="EF-Tu/eEF-1alpha/eIF2-gamma C-terminal domain"/>
    <property type="match status" value="1"/>
</dbReference>
<comment type="catalytic activity">
    <reaction evidence="13 14">
        <text>sulfate + ATP + H(+) = adenosine 5'-phosphosulfate + diphosphate</text>
        <dbReference type="Rhea" id="RHEA:18133"/>
        <dbReference type="ChEBI" id="CHEBI:15378"/>
        <dbReference type="ChEBI" id="CHEBI:16189"/>
        <dbReference type="ChEBI" id="CHEBI:30616"/>
        <dbReference type="ChEBI" id="CHEBI:33019"/>
        <dbReference type="ChEBI" id="CHEBI:58243"/>
        <dbReference type="EC" id="2.7.7.4"/>
    </reaction>
</comment>
<dbReference type="InterPro" id="IPR011779">
    <property type="entry name" value="SO4_adenylTrfase_lsu"/>
</dbReference>
<dbReference type="InterPro" id="IPR002891">
    <property type="entry name" value="APS"/>
</dbReference>
<dbReference type="InterPro" id="IPR009000">
    <property type="entry name" value="Transl_B-barrel_sf"/>
</dbReference>
<dbReference type="NCBIfam" id="TIGR02034">
    <property type="entry name" value="CysN"/>
    <property type="match status" value="1"/>
</dbReference>
<comment type="similarity">
    <text evidence="15">Belongs to the APS kinase family.</text>
</comment>
<evidence type="ECO:0000256" key="13">
    <source>
        <dbReference type="ARBA" id="ARBA00049370"/>
    </source>
</evidence>
<dbReference type="HAMAP" id="MF_00062">
    <property type="entry name" value="Sulf_adenylyltr_sub1"/>
    <property type="match status" value="1"/>
</dbReference>
<comment type="function">
    <text evidence="15">Catalyzes the synthesis of activated sulfate.</text>
</comment>
<dbReference type="InterPro" id="IPR050100">
    <property type="entry name" value="TRAFAC_GTPase_members"/>
</dbReference>
<dbReference type="Pfam" id="PF22594">
    <property type="entry name" value="GTP-eEF1A_C"/>
    <property type="match status" value="1"/>
</dbReference>
<dbReference type="PANTHER" id="PTHR23115">
    <property type="entry name" value="TRANSLATION FACTOR"/>
    <property type="match status" value="1"/>
</dbReference>
<dbReference type="InterPro" id="IPR044139">
    <property type="entry name" value="CysN_NoDQ_III"/>
</dbReference>